<keyword evidence="3 7" id="KW-0479">Metal-binding</keyword>
<dbReference type="PRINTS" id="PR00385">
    <property type="entry name" value="P450"/>
</dbReference>
<keyword evidence="2" id="KW-0812">Transmembrane</keyword>
<dbReference type="Proteomes" id="UP000015105">
    <property type="component" value="Chromosome 2D"/>
</dbReference>
<reference evidence="9" key="5">
    <citation type="journal article" date="2021" name="G3 (Bethesda)">
        <title>Aegilops tauschii genome assembly Aet v5.0 features greater sequence contiguity and improved annotation.</title>
        <authorList>
            <person name="Wang L."/>
            <person name="Zhu T."/>
            <person name="Rodriguez J.C."/>
            <person name="Deal K.R."/>
            <person name="Dubcovsky J."/>
            <person name="McGuire P.E."/>
            <person name="Lux T."/>
            <person name="Spannagl M."/>
            <person name="Mayer K.F.X."/>
            <person name="Baldrich P."/>
            <person name="Meyers B.C."/>
            <person name="Huo N."/>
            <person name="Gu Y.Q."/>
            <person name="Zhou H."/>
            <person name="Devos K.M."/>
            <person name="Bennetzen J.L."/>
            <person name="Unver T."/>
            <person name="Budak H."/>
            <person name="Gulick P.J."/>
            <person name="Galiba G."/>
            <person name="Kalapos B."/>
            <person name="Nelson D.R."/>
            <person name="Li P."/>
            <person name="You F.M."/>
            <person name="Luo M.C."/>
            <person name="Dvorak J."/>
        </authorList>
    </citation>
    <scope>NUCLEOTIDE SEQUENCE [LARGE SCALE GENOMIC DNA]</scope>
    <source>
        <strain evidence="9">cv. AL8/78</strain>
    </source>
</reference>
<evidence type="ECO:0000256" key="6">
    <source>
        <dbReference type="ARBA" id="ARBA00023004"/>
    </source>
</evidence>
<dbReference type="InterPro" id="IPR036396">
    <property type="entry name" value="Cyt_P450_sf"/>
</dbReference>
<comment type="cofactor">
    <cofactor evidence="7">
        <name>heme</name>
        <dbReference type="ChEBI" id="CHEBI:30413"/>
    </cofactor>
</comment>
<dbReference type="SUPFAM" id="SSF48264">
    <property type="entry name" value="Cytochrome P450"/>
    <property type="match status" value="1"/>
</dbReference>
<dbReference type="InterPro" id="IPR001128">
    <property type="entry name" value="Cyt_P450"/>
</dbReference>
<keyword evidence="7 8" id="KW-0349">Heme</keyword>
<dbReference type="GO" id="GO:0016705">
    <property type="term" value="F:oxidoreductase activity, acting on paired donors, with incorporation or reduction of molecular oxygen"/>
    <property type="evidence" value="ECO:0007669"/>
    <property type="project" value="InterPro"/>
</dbReference>
<dbReference type="GO" id="GO:0005506">
    <property type="term" value="F:iron ion binding"/>
    <property type="evidence" value="ECO:0007669"/>
    <property type="project" value="InterPro"/>
</dbReference>
<evidence type="ECO:0000256" key="2">
    <source>
        <dbReference type="ARBA" id="ARBA00022692"/>
    </source>
</evidence>
<dbReference type="EnsemblPlants" id="AET2Gv20003400.1">
    <property type="protein sequence ID" value="AET2Gv20003400.1"/>
    <property type="gene ID" value="AET2Gv20003400"/>
</dbReference>
<evidence type="ECO:0000313" key="9">
    <source>
        <dbReference type="EnsemblPlants" id="AET2Gv20003400.1"/>
    </source>
</evidence>
<evidence type="ECO:0000256" key="4">
    <source>
        <dbReference type="ARBA" id="ARBA00022989"/>
    </source>
</evidence>
<feature type="binding site" description="axial binding residue" evidence="7">
    <location>
        <position position="342"/>
    </location>
    <ligand>
        <name>heme</name>
        <dbReference type="ChEBI" id="CHEBI:30413"/>
    </ligand>
    <ligandPart>
        <name>Fe</name>
        <dbReference type="ChEBI" id="CHEBI:18248"/>
    </ligandPart>
</feature>
<name>A0A453A6G9_AEGTS</name>
<evidence type="ECO:0000256" key="5">
    <source>
        <dbReference type="ARBA" id="ARBA00023002"/>
    </source>
</evidence>
<dbReference type="InterPro" id="IPR017972">
    <property type="entry name" value="Cyt_P450_CS"/>
</dbReference>
<proteinExistence type="inferred from homology"/>
<sequence length="396" mass="44441">MGGSLFTIDGEPARRQRAKVQSVLTRPHSVASMAACCHDKVKNSLLPFFIHMATTSTPFDVQELMSRFMFDLAAIPLFSVDPNLLSMYMPPMEAAVALDTVMEVAFLRLMMPASCWKSMRWLNIGPERKLKAAHTVLGEFVTEMLERRKINTCPVGNDEEEEVVDIISSFINDPDYADDDLGQAMIISYMLAARDTVGTTLTWLFYNLTQNPDIISIIRKELSPVASRKVAAGARAMLTFEPDDIESLVYLRATLYETLRLYPPAPLEIKMVAADDILPSGHKVHAGDTILISILSTRRMKSVWGNDCLDYNPSRWLTEDGNNIRYVPSHKFLAFNSGPRMCLGKNIAIMQMKTVIAAVLWNFDVQVVEGQSIQPKPSCILEMKNGLILKLKKRDM</sequence>
<dbReference type="GO" id="GO:0006629">
    <property type="term" value="P:lipid metabolic process"/>
    <property type="evidence" value="ECO:0007669"/>
    <property type="project" value="UniProtKB-ARBA"/>
</dbReference>
<dbReference type="GO" id="GO:0020037">
    <property type="term" value="F:heme binding"/>
    <property type="evidence" value="ECO:0007669"/>
    <property type="project" value="InterPro"/>
</dbReference>
<dbReference type="InterPro" id="IPR002401">
    <property type="entry name" value="Cyt_P450_E_grp-I"/>
</dbReference>
<evidence type="ECO:0000256" key="3">
    <source>
        <dbReference type="ARBA" id="ARBA00022723"/>
    </source>
</evidence>
<evidence type="ECO:0008006" key="11">
    <source>
        <dbReference type="Google" id="ProtNLM"/>
    </source>
</evidence>
<evidence type="ECO:0000256" key="8">
    <source>
        <dbReference type="RuleBase" id="RU000461"/>
    </source>
</evidence>
<dbReference type="Gene3D" id="1.10.630.10">
    <property type="entry name" value="Cytochrome P450"/>
    <property type="match status" value="1"/>
</dbReference>
<protein>
    <recommendedName>
        <fullName evidence="11">Cytochrome P450 86A2</fullName>
    </recommendedName>
</protein>
<evidence type="ECO:0000256" key="1">
    <source>
        <dbReference type="ARBA" id="ARBA00010617"/>
    </source>
</evidence>
<keyword evidence="8" id="KW-0503">Monooxygenase</keyword>
<reference evidence="9" key="4">
    <citation type="submission" date="2019-03" db="UniProtKB">
        <authorList>
            <consortium name="EnsemblPlants"/>
        </authorList>
    </citation>
    <scope>IDENTIFICATION</scope>
</reference>
<keyword evidence="10" id="KW-1185">Reference proteome</keyword>
<keyword evidence="4" id="KW-0472">Membrane</keyword>
<dbReference type="PROSITE" id="PS00086">
    <property type="entry name" value="CYTOCHROME_P450"/>
    <property type="match status" value="1"/>
</dbReference>
<reference evidence="10" key="1">
    <citation type="journal article" date="2014" name="Science">
        <title>Ancient hybridizations among the ancestral genomes of bread wheat.</title>
        <authorList>
            <consortium name="International Wheat Genome Sequencing Consortium,"/>
            <person name="Marcussen T."/>
            <person name="Sandve S.R."/>
            <person name="Heier L."/>
            <person name="Spannagl M."/>
            <person name="Pfeifer M."/>
            <person name="Jakobsen K.S."/>
            <person name="Wulff B.B."/>
            <person name="Steuernagel B."/>
            <person name="Mayer K.F."/>
            <person name="Olsen O.A."/>
        </authorList>
    </citation>
    <scope>NUCLEOTIDE SEQUENCE [LARGE SCALE GENOMIC DNA]</scope>
    <source>
        <strain evidence="10">cv. AL8/78</strain>
    </source>
</reference>
<dbReference type="PRINTS" id="PR00463">
    <property type="entry name" value="EP450I"/>
</dbReference>
<keyword evidence="6 7" id="KW-0408">Iron</keyword>
<evidence type="ECO:0000256" key="7">
    <source>
        <dbReference type="PIRSR" id="PIRSR602401-1"/>
    </source>
</evidence>
<keyword evidence="4" id="KW-1133">Transmembrane helix</keyword>
<dbReference type="Pfam" id="PF00067">
    <property type="entry name" value="p450"/>
    <property type="match status" value="1"/>
</dbReference>
<comment type="similarity">
    <text evidence="1 8">Belongs to the cytochrome P450 family.</text>
</comment>
<dbReference type="Gramene" id="AET2Gv20003400.1">
    <property type="protein sequence ID" value="AET2Gv20003400.1"/>
    <property type="gene ID" value="AET2Gv20003400"/>
</dbReference>
<organism evidence="9 10">
    <name type="scientific">Aegilops tauschii subsp. strangulata</name>
    <name type="common">Goatgrass</name>
    <dbReference type="NCBI Taxonomy" id="200361"/>
    <lineage>
        <taxon>Eukaryota</taxon>
        <taxon>Viridiplantae</taxon>
        <taxon>Streptophyta</taxon>
        <taxon>Embryophyta</taxon>
        <taxon>Tracheophyta</taxon>
        <taxon>Spermatophyta</taxon>
        <taxon>Magnoliopsida</taxon>
        <taxon>Liliopsida</taxon>
        <taxon>Poales</taxon>
        <taxon>Poaceae</taxon>
        <taxon>BOP clade</taxon>
        <taxon>Pooideae</taxon>
        <taxon>Triticodae</taxon>
        <taxon>Triticeae</taxon>
        <taxon>Triticinae</taxon>
        <taxon>Aegilops</taxon>
    </lineage>
</organism>
<reference evidence="9" key="3">
    <citation type="journal article" date="2017" name="Nature">
        <title>Genome sequence of the progenitor of the wheat D genome Aegilops tauschii.</title>
        <authorList>
            <person name="Luo M.C."/>
            <person name="Gu Y.Q."/>
            <person name="Puiu D."/>
            <person name="Wang H."/>
            <person name="Twardziok S.O."/>
            <person name="Deal K.R."/>
            <person name="Huo N."/>
            <person name="Zhu T."/>
            <person name="Wang L."/>
            <person name="Wang Y."/>
            <person name="McGuire P.E."/>
            <person name="Liu S."/>
            <person name="Long H."/>
            <person name="Ramasamy R.K."/>
            <person name="Rodriguez J.C."/>
            <person name="Van S.L."/>
            <person name="Yuan L."/>
            <person name="Wang Z."/>
            <person name="Xia Z."/>
            <person name="Xiao L."/>
            <person name="Anderson O.D."/>
            <person name="Ouyang S."/>
            <person name="Liang Y."/>
            <person name="Zimin A.V."/>
            <person name="Pertea G."/>
            <person name="Qi P."/>
            <person name="Bennetzen J.L."/>
            <person name="Dai X."/>
            <person name="Dawson M.W."/>
            <person name="Muller H.G."/>
            <person name="Kugler K."/>
            <person name="Rivarola-Duarte L."/>
            <person name="Spannagl M."/>
            <person name="Mayer K.F.X."/>
            <person name="Lu F.H."/>
            <person name="Bevan M.W."/>
            <person name="Leroy P."/>
            <person name="Li P."/>
            <person name="You F.M."/>
            <person name="Sun Q."/>
            <person name="Liu Z."/>
            <person name="Lyons E."/>
            <person name="Wicker T."/>
            <person name="Salzberg S.L."/>
            <person name="Devos K.M."/>
            <person name="Dvorak J."/>
        </authorList>
    </citation>
    <scope>NUCLEOTIDE SEQUENCE [LARGE SCALE GENOMIC DNA]</scope>
    <source>
        <strain evidence="9">cv. AL8/78</strain>
    </source>
</reference>
<reference evidence="10" key="2">
    <citation type="journal article" date="2017" name="Nat. Plants">
        <title>The Aegilops tauschii genome reveals multiple impacts of transposons.</title>
        <authorList>
            <person name="Zhao G."/>
            <person name="Zou C."/>
            <person name="Li K."/>
            <person name="Wang K."/>
            <person name="Li T."/>
            <person name="Gao L."/>
            <person name="Zhang X."/>
            <person name="Wang H."/>
            <person name="Yang Z."/>
            <person name="Liu X."/>
            <person name="Jiang W."/>
            <person name="Mao L."/>
            <person name="Kong X."/>
            <person name="Jiao Y."/>
            <person name="Jia J."/>
        </authorList>
    </citation>
    <scope>NUCLEOTIDE SEQUENCE [LARGE SCALE GENOMIC DNA]</scope>
    <source>
        <strain evidence="10">cv. AL8/78</strain>
    </source>
</reference>
<dbReference type="PANTHER" id="PTHR24296">
    <property type="entry name" value="CYTOCHROME P450"/>
    <property type="match status" value="1"/>
</dbReference>
<keyword evidence="5 8" id="KW-0560">Oxidoreductase</keyword>
<evidence type="ECO:0000313" key="10">
    <source>
        <dbReference type="Proteomes" id="UP000015105"/>
    </source>
</evidence>
<dbReference type="AlphaFoldDB" id="A0A453A6G9"/>
<dbReference type="GO" id="GO:0004497">
    <property type="term" value="F:monooxygenase activity"/>
    <property type="evidence" value="ECO:0007669"/>
    <property type="project" value="UniProtKB-KW"/>
</dbReference>
<accession>A0A453A6G9</accession>